<protein>
    <submittedName>
        <fullName evidence="1">Uncharacterized protein</fullName>
    </submittedName>
</protein>
<proteinExistence type="predicted"/>
<comment type="caution">
    <text evidence="1">The sequence shown here is derived from an EMBL/GenBank/DDBJ whole genome shotgun (WGS) entry which is preliminary data.</text>
</comment>
<dbReference type="Proteomes" id="UP000308886">
    <property type="component" value="Unassembled WGS sequence"/>
</dbReference>
<name>A0AC61QPU8_9BACT</name>
<accession>A0AC61QPU8</accession>
<dbReference type="EMBL" id="SRZC01000012">
    <property type="protein sequence ID" value="TGX82045.1"/>
    <property type="molecule type" value="Genomic_DNA"/>
</dbReference>
<evidence type="ECO:0000313" key="1">
    <source>
        <dbReference type="EMBL" id="TGX82045.1"/>
    </source>
</evidence>
<reference evidence="1" key="1">
    <citation type="submission" date="2019-04" db="EMBL/GenBank/DDBJ databases">
        <title>Microbes associate with the intestines of laboratory mice.</title>
        <authorList>
            <person name="Navarre W."/>
            <person name="Wong E."/>
            <person name="Huang K."/>
            <person name="Tropini C."/>
            <person name="Ng K."/>
            <person name="Yu B."/>
        </authorList>
    </citation>
    <scope>NUCLEOTIDE SEQUENCE</scope>
    <source>
        <strain evidence="1">NM73_A23</strain>
    </source>
</reference>
<gene>
    <name evidence="1" type="ORF">E5358_08250</name>
</gene>
<keyword evidence="2" id="KW-1185">Reference proteome</keyword>
<organism evidence="1 2">
    <name type="scientific">Palleniella muris</name>
    <dbReference type="NCBI Taxonomy" id="3038145"/>
    <lineage>
        <taxon>Bacteria</taxon>
        <taxon>Pseudomonadati</taxon>
        <taxon>Bacteroidota</taxon>
        <taxon>Bacteroidia</taxon>
        <taxon>Bacteroidales</taxon>
        <taxon>Prevotellaceae</taxon>
        <taxon>Palleniella</taxon>
    </lineage>
</organism>
<evidence type="ECO:0000313" key="2">
    <source>
        <dbReference type="Proteomes" id="UP000308886"/>
    </source>
</evidence>
<sequence length="82" mass="9107">MEKSIEKIPTYALPYLVNGDASNLNADEIKQIDDICREQGIEVVVPITESEEGGAEPYFSSVPLFGQPTEVEDCIIIYKNND</sequence>